<dbReference type="Gene3D" id="1.10.260.40">
    <property type="entry name" value="lambda repressor-like DNA-binding domains"/>
    <property type="match status" value="1"/>
</dbReference>
<comment type="caution">
    <text evidence="2">The sequence shown here is derived from an EMBL/GenBank/DDBJ whole genome shotgun (WGS) entry which is preliminary data.</text>
</comment>
<reference evidence="3" key="1">
    <citation type="journal article" date="2019" name="Int. J. Syst. Evol. Microbiol.">
        <title>The Global Catalogue of Microorganisms (GCM) 10K type strain sequencing project: providing services to taxonomists for standard genome sequencing and annotation.</title>
        <authorList>
            <consortium name="The Broad Institute Genomics Platform"/>
            <consortium name="The Broad Institute Genome Sequencing Center for Infectious Disease"/>
            <person name="Wu L."/>
            <person name="Ma J."/>
        </authorList>
    </citation>
    <scope>NUCLEOTIDE SEQUENCE [LARGE SCALE GENOMIC DNA]</scope>
    <source>
        <strain evidence="3">CCM 7950</strain>
    </source>
</reference>
<organism evidence="2 3">
    <name type="scientific">Pasteurella oralis</name>
    <dbReference type="NCBI Taxonomy" id="1071947"/>
    <lineage>
        <taxon>Bacteria</taxon>
        <taxon>Pseudomonadati</taxon>
        <taxon>Pseudomonadota</taxon>
        <taxon>Gammaproteobacteria</taxon>
        <taxon>Pasteurellales</taxon>
        <taxon>Pasteurellaceae</taxon>
        <taxon>Pasteurella</taxon>
    </lineage>
</organism>
<sequence>MSVNQEKNEQMGIKLRLKEVQLSKGLNLKEFSEASGVSYRSLQNYLSGEREPNVTGLTNLCTRLGVNINWLLTGQGDMFVNDIVNEISGEEASLLDDFRNMNDQGKTAVKATARAMAEQELFKNSKVG</sequence>
<dbReference type="InterPro" id="IPR001387">
    <property type="entry name" value="Cro/C1-type_HTH"/>
</dbReference>
<feature type="domain" description="HTH cro/C1-type" evidence="1">
    <location>
        <begin position="17"/>
        <end position="71"/>
    </location>
</feature>
<gene>
    <name evidence="2" type="ORF">ACFSAV_08125</name>
</gene>
<dbReference type="EMBL" id="JBHUFP010000010">
    <property type="protein sequence ID" value="MFD1806328.1"/>
    <property type="molecule type" value="Genomic_DNA"/>
</dbReference>
<dbReference type="Proteomes" id="UP001597420">
    <property type="component" value="Unassembled WGS sequence"/>
</dbReference>
<evidence type="ECO:0000313" key="2">
    <source>
        <dbReference type="EMBL" id="MFD1806328.1"/>
    </source>
</evidence>
<dbReference type="Pfam" id="PF01381">
    <property type="entry name" value="HTH_3"/>
    <property type="match status" value="1"/>
</dbReference>
<accession>A0ABW4NVP8</accession>
<dbReference type="CDD" id="cd00093">
    <property type="entry name" value="HTH_XRE"/>
    <property type="match status" value="1"/>
</dbReference>
<keyword evidence="3" id="KW-1185">Reference proteome</keyword>
<dbReference type="RefSeq" id="WP_379098322.1">
    <property type="nucleotide sequence ID" value="NZ_JBHUFP010000010.1"/>
</dbReference>
<evidence type="ECO:0000259" key="1">
    <source>
        <dbReference type="PROSITE" id="PS50943"/>
    </source>
</evidence>
<dbReference type="SMART" id="SM00530">
    <property type="entry name" value="HTH_XRE"/>
    <property type="match status" value="1"/>
</dbReference>
<evidence type="ECO:0000313" key="3">
    <source>
        <dbReference type="Proteomes" id="UP001597420"/>
    </source>
</evidence>
<protein>
    <submittedName>
        <fullName evidence="2">Helix-turn-helix domain-containing protein</fullName>
    </submittedName>
</protein>
<name>A0ABW4NVP8_9PAST</name>
<dbReference type="PROSITE" id="PS50943">
    <property type="entry name" value="HTH_CROC1"/>
    <property type="match status" value="1"/>
</dbReference>
<dbReference type="InterPro" id="IPR010982">
    <property type="entry name" value="Lambda_DNA-bd_dom_sf"/>
</dbReference>
<dbReference type="SUPFAM" id="SSF47413">
    <property type="entry name" value="lambda repressor-like DNA-binding domains"/>
    <property type="match status" value="1"/>
</dbReference>
<proteinExistence type="predicted"/>